<dbReference type="RefSeq" id="WP_072854673.1">
    <property type="nucleotide sequence ID" value="NZ_FQVI01000040.1"/>
</dbReference>
<dbReference type="EMBL" id="FQVI01000040">
    <property type="protein sequence ID" value="SHF54042.1"/>
    <property type="molecule type" value="Genomic_DNA"/>
</dbReference>
<name>A0A1M5CI09_9CLOT</name>
<keyword evidence="2" id="KW-1185">Reference proteome</keyword>
<proteinExistence type="predicted"/>
<accession>A0A1M5CI09</accession>
<gene>
    <name evidence="1" type="ORF">SAMN02745158_04147</name>
</gene>
<dbReference type="OrthoDB" id="95664at2"/>
<reference evidence="1 2" key="1">
    <citation type="submission" date="2016-11" db="EMBL/GenBank/DDBJ databases">
        <authorList>
            <person name="Jaros S."/>
            <person name="Januszkiewicz K."/>
            <person name="Wedrychowicz H."/>
        </authorList>
    </citation>
    <scope>NUCLEOTIDE SEQUENCE [LARGE SCALE GENOMIC DNA]</scope>
    <source>
        <strain evidence="1 2">DSM 17459</strain>
    </source>
</reference>
<dbReference type="STRING" id="1122155.SAMN02745158_04147"/>
<dbReference type="AlphaFoldDB" id="A0A1M5CI09"/>
<evidence type="ECO:0000313" key="2">
    <source>
        <dbReference type="Proteomes" id="UP000184245"/>
    </source>
</evidence>
<sequence length="348" mass="39484">MRVEKRVIGKLEKCYALAPFFYKGKECFLAASEKEAECRIYDMEGTMLEVVWNSPGGVMTMVQNPDCGGQFLATRRFYSPNDSSEASIITAFPRMKGGWEVQTLTKLPFVHRFDILRNQGRKYLIACTLKSGHKYKDDWSEPGKVYGAELPSDLSPYHDDHPLKLEIIKDSMLKNHGYSKICRNGTEKGVIACHQGVYEISPPQEGKDMWRIEKLLETPASEAFFADIDRCGEEELFLFSPFHGDKLEVYKKRDGRFRKIYEHPKKLEFLHAAGKGYIGSTPAVFIGHRKDDMDLLALISGSNGELKTCTLDHGCGAANVLYRHTQGRDILIAANREIDELAMYYLNA</sequence>
<dbReference type="Proteomes" id="UP000184245">
    <property type="component" value="Unassembled WGS sequence"/>
</dbReference>
<protein>
    <submittedName>
        <fullName evidence="1">Uncharacterized protein</fullName>
    </submittedName>
</protein>
<evidence type="ECO:0000313" key="1">
    <source>
        <dbReference type="EMBL" id="SHF54042.1"/>
    </source>
</evidence>
<organism evidence="1 2">
    <name type="scientific">Lactonifactor longoviformis DSM 17459</name>
    <dbReference type="NCBI Taxonomy" id="1122155"/>
    <lineage>
        <taxon>Bacteria</taxon>
        <taxon>Bacillati</taxon>
        <taxon>Bacillota</taxon>
        <taxon>Clostridia</taxon>
        <taxon>Eubacteriales</taxon>
        <taxon>Clostridiaceae</taxon>
        <taxon>Lactonifactor</taxon>
    </lineage>
</organism>